<accession>A0A7S4BB23</accession>
<evidence type="ECO:0000256" key="1">
    <source>
        <dbReference type="SAM" id="MobiDB-lite"/>
    </source>
</evidence>
<feature type="region of interest" description="Disordered" evidence="1">
    <location>
        <begin position="46"/>
        <end position="69"/>
    </location>
</feature>
<reference evidence="2" key="1">
    <citation type="submission" date="2021-01" db="EMBL/GenBank/DDBJ databases">
        <authorList>
            <person name="Corre E."/>
            <person name="Pelletier E."/>
            <person name="Niang G."/>
            <person name="Scheremetjew M."/>
            <person name="Finn R."/>
            <person name="Kale V."/>
            <person name="Holt S."/>
            <person name="Cochrane G."/>
            <person name="Meng A."/>
            <person name="Brown T."/>
            <person name="Cohen L."/>
        </authorList>
    </citation>
    <scope>NUCLEOTIDE SEQUENCE</scope>
    <source>
        <strain evidence="2">CCMP645</strain>
    </source>
</reference>
<dbReference type="EMBL" id="HBIZ01020392">
    <property type="protein sequence ID" value="CAE0760219.1"/>
    <property type="molecule type" value="Transcribed_RNA"/>
</dbReference>
<name>A0A7S4BB23_CHRCT</name>
<proteinExistence type="predicted"/>
<sequence length="240" mass="26993">MAAYADYIKKTFGGYLEEVFDGGVLGACGETSTSVAASRGEAWRSSCRNESDESSHELARGSPPRPQRVGSVAGEALAAAFLERIAQEQAEWSVIEQQGNVQLVRAAIEKEDKAVKDRKSVARQSRILRRFDAAITLKLVLHTSGRAIDMQDEEYRMVEVSDWIRLSDLIDLAKHRFSTKQKSQTLSLLWLTQQGSTIKIDSQRMLHQWLDESWCSHPIILHLVDEVRGRHAWLTKSARA</sequence>
<dbReference type="AlphaFoldDB" id="A0A7S4BB23"/>
<gene>
    <name evidence="2" type="ORF">PCAR00345_LOCUS12825</name>
</gene>
<organism evidence="2">
    <name type="scientific">Chrysotila carterae</name>
    <name type="common">Marine alga</name>
    <name type="synonym">Syracosphaera carterae</name>
    <dbReference type="NCBI Taxonomy" id="13221"/>
    <lineage>
        <taxon>Eukaryota</taxon>
        <taxon>Haptista</taxon>
        <taxon>Haptophyta</taxon>
        <taxon>Prymnesiophyceae</taxon>
        <taxon>Isochrysidales</taxon>
        <taxon>Isochrysidaceae</taxon>
        <taxon>Chrysotila</taxon>
    </lineage>
</organism>
<protein>
    <submittedName>
        <fullName evidence="2">Uncharacterized protein</fullName>
    </submittedName>
</protein>
<evidence type="ECO:0000313" key="2">
    <source>
        <dbReference type="EMBL" id="CAE0760219.1"/>
    </source>
</evidence>
<feature type="compositionally biased region" description="Basic and acidic residues" evidence="1">
    <location>
        <begin position="47"/>
        <end position="59"/>
    </location>
</feature>